<dbReference type="EMBL" id="BMNI01000011">
    <property type="protein sequence ID" value="GGO93289.1"/>
    <property type="molecule type" value="Genomic_DNA"/>
</dbReference>
<gene>
    <name evidence="2" type="ORF">GCM10011584_31650</name>
</gene>
<reference evidence="3" key="1">
    <citation type="journal article" date="2019" name="Int. J. Syst. Evol. Microbiol.">
        <title>The Global Catalogue of Microorganisms (GCM) 10K type strain sequencing project: providing services to taxonomists for standard genome sequencing and annotation.</title>
        <authorList>
            <consortium name="The Broad Institute Genomics Platform"/>
            <consortium name="The Broad Institute Genome Sequencing Center for Infectious Disease"/>
            <person name="Wu L."/>
            <person name="Ma J."/>
        </authorList>
    </citation>
    <scope>NUCLEOTIDE SEQUENCE [LARGE SCALE GENOMIC DNA]</scope>
    <source>
        <strain evidence="3">CGMCC 4.7371</strain>
    </source>
</reference>
<evidence type="ECO:0000256" key="1">
    <source>
        <dbReference type="SAM" id="Phobius"/>
    </source>
</evidence>
<proteinExistence type="predicted"/>
<comment type="caution">
    <text evidence="2">The sequence shown here is derived from an EMBL/GenBank/DDBJ whole genome shotgun (WGS) entry which is preliminary data.</text>
</comment>
<keyword evidence="3" id="KW-1185">Reference proteome</keyword>
<protein>
    <submittedName>
        <fullName evidence="2">Uncharacterized protein</fullName>
    </submittedName>
</protein>
<keyword evidence="1" id="KW-1133">Transmembrane helix</keyword>
<keyword evidence="1" id="KW-0472">Membrane</keyword>
<evidence type="ECO:0000313" key="3">
    <source>
        <dbReference type="Proteomes" id="UP000655410"/>
    </source>
</evidence>
<accession>A0ABQ2NER5</accession>
<name>A0ABQ2NER5_9ACTN</name>
<evidence type="ECO:0000313" key="2">
    <source>
        <dbReference type="EMBL" id="GGO93289.1"/>
    </source>
</evidence>
<organism evidence="2 3">
    <name type="scientific">Nocardioides phosphati</name>
    <dbReference type="NCBI Taxonomy" id="1867775"/>
    <lineage>
        <taxon>Bacteria</taxon>
        <taxon>Bacillati</taxon>
        <taxon>Actinomycetota</taxon>
        <taxon>Actinomycetes</taxon>
        <taxon>Propionibacteriales</taxon>
        <taxon>Nocardioidaceae</taxon>
        <taxon>Nocardioides</taxon>
    </lineage>
</organism>
<dbReference type="Proteomes" id="UP000655410">
    <property type="component" value="Unassembled WGS sequence"/>
</dbReference>
<feature type="transmembrane region" description="Helical" evidence="1">
    <location>
        <begin position="12"/>
        <end position="32"/>
    </location>
</feature>
<sequence>MPGACDRGPMVIYVVAMLVVLGVAGAVLQHTAEQARTRDDDR</sequence>
<keyword evidence="1" id="KW-0812">Transmembrane</keyword>